<dbReference type="EMBL" id="CP059399">
    <property type="protein sequence ID" value="QLY30578.1"/>
    <property type="molecule type" value="Genomic_DNA"/>
</dbReference>
<evidence type="ECO:0000256" key="4">
    <source>
        <dbReference type="PROSITE-ProRule" id="PRU00335"/>
    </source>
</evidence>
<dbReference type="SUPFAM" id="SSF46689">
    <property type="entry name" value="Homeodomain-like"/>
    <property type="match status" value="1"/>
</dbReference>
<dbReference type="InterPro" id="IPR009057">
    <property type="entry name" value="Homeodomain-like_sf"/>
</dbReference>
<dbReference type="AlphaFoldDB" id="A0A7D6ZCS1"/>
<feature type="region of interest" description="Disordered" evidence="5">
    <location>
        <begin position="1"/>
        <end position="23"/>
    </location>
</feature>
<evidence type="ECO:0000259" key="6">
    <source>
        <dbReference type="PROSITE" id="PS50977"/>
    </source>
</evidence>
<evidence type="ECO:0000256" key="3">
    <source>
        <dbReference type="ARBA" id="ARBA00023163"/>
    </source>
</evidence>
<dbReference type="Proteomes" id="UP000515512">
    <property type="component" value="Chromosome"/>
</dbReference>
<dbReference type="GO" id="GO:0000976">
    <property type="term" value="F:transcription cis-regulatory region binding"/>
    <property type="evidence" value="ECO:0007669"/>
    <property type="project" value="TreeGrafter"/>
</dbReference>
<keyword evidence="8" id="KW-1185">Reference proteome</keyword>
<dbReference type="SUPFAM" id="SSF48498">
    <property type="entry name" value="Tetracyclin repressor-like, C-terminal domain"/>
    <property type="match status" value="1"/>
</dbReference>
<keyword evidence="3" id="KW-0804">Transcription</keyword>
<dbReference type="InterPro" id="IPR036271">
    <property type="entry name" value="Tet_transcr_reg_TetR-rel_C_sf"/>
</dbReference>
<evidence type="ECO:0000256" key="2">
    <source>
        <dbReference type="ARBA" id="ARBA00023125"/>
    </source>
</evidence>
<evidence type="ECO:0000256" key="5">
    <source>
        <dbReference type="SAM" id="MobiDB-lite"/>
    </source>
</evidence>
<accession>A0A7D6ZCS1</accession>
<dbReference type="PANTHER" id="PTHR30055">
    <property type="entry name" value="HTH-TYPE TRANSCRIPTIONAL REGULATOR RUTR"/>
    <property type="match status" value="1"/>
</dbReference>
<evidence type="ECO:0000256" key="1">
    <source>
        <dbReference type="ARBA" id="ARBA00023015"/>
    </source>
</evidence>
<organism evidence="7 8">
    <name type="scientific">Nocardia huaxiensis</name>
    <dbReference type="NCBI Taxonomy" id="2755382"/>
    <lineage>
        <taxon>Bacteria</taxon>
        <taxon>Bacillati</taxon>
        <taxon>Actinomycetota</taxon>
        <taxon>Actinomycetes</taxon>
        <taxon>Mycobacteriales</taxon>
        <taxon>Nocardiaceae</taxon>
        <taxon>Nocardia</taxon>
    </lineage>
</organism>
<dbReference type="Gene3D" id="1.10.357.10">
    <property type="entry name" value="Tetracycline Repressor, domain 2"/>
    <property type="match status" value="1"/>
</dbReference>
<dbReference type="InterPro" id="IPR001647">
    <property type="entry name" value="HTH_TetR"/>
</dbReference>
<dbReference type="GO" id="GO:0003700">
    <property type="term" value="F:DNA-binding transcription factor activity"/>
    <property type="evidence" value="ECO:0007669"/>
    <property type="project" value="TreeGrafter"/>
</dbReference>
<dbReference type="InterPro" id="IPR050109">
    <property type="entry name" value="HTH-type_TetR-like_transc_reg"/>
</dbReference>
<dbReference type="PROSITE" id="PS50977">
    <property type="entry name" value="HTH_TETR_2"/>
    <property type="match status" value="1"/>
</dbReference>
<dbReference type="RefSeq" id="WP_181581776.1">
    <property type="nucleotide sequence ID" value="NZ_CP059399.1"/>
</dbReference>
<feature type="DNA-binding region" description="H-T-H motif" evidence="4">
    <location>
        <begin position="49"/>
        <end position="68"/>
    </location>
</feature>
<dbReference type="KEGG" id="nhu:H0264_36640"/>
<feature type="domain" description="HTH tetR-type" evidence="6">
    <location>
        <begin position="26"/>
        <end position="86"/>
    </location>
</feature>
<protein>
    <submittedName>
        <fullName evidence="7">TetR/AcrR family transcriptional regulator</fullName>
    </submittedName>
</protein>
<name>A0A7D6ZCS1_9NOCA</name>
<keyword evidence="2 4" id="KW-0238">DNA-binding</keyword>
<feature type="compositionally biased region" description="Basic and acidic residues" evidence="5">
    <location>
        <begin position="1"/>
        <end position="13"/>
    </location>
</feature>
<gene>
    <name evidence="7" type="ORF">H0264_36640</name>
</gene>
<dbReference type="Pfam" id="PF00440">
    <property type="entry name" value="TetR_N"/>
    <property type="match status" value="1"/>
</dbReference>
<evidence type="ECO:0000313" key="8">
    <source>
        <dbReference type="Proteomes" id="UP000515512"/>
    </source>
</evidence>
<proteinExistence type="predicted"/>
<evidence type="ECO:0000313" key="7">
    <source>
        <dbReference type="EMBL" id="QLY30578.1"/>
    </source>
</evidence>
<keyword evidence="1" id="KW-0805">Transcription regulation</keyword>
<reference evidence="7 8" key="1">
    <citation type="submission" date="2020-07" db="EMBL/GenBank/DDBJ databases">
        <authorList>
            <person name="Zhuang K."/>
            <person name="Ran Y."/>
        </authorList>
    </citation>
    <scope>NUCLEOTIDE SEQUENCE [LARGE SCALE GENOMIC DNA]</scope>
    <source>
        <strain evidence="7 8">WCH-YHL-001</strain>
    </source>
</reference>
<dbReference type="PANTHER" id="PTHR30055:SF234">
    <property type="entry name" value="HTH-TYPE TRANSCRIPTIONAL REGULATOR BETI"/>
    <property type="match status" value="1"/>
</dbReference>
<sequence>MSEPRGRDAESSRGRYAGLSADERRRQRRERLREVAVEVLAEQGLAGLKVRALCARAGLNDRYFYESYADTDQLLHDVVDEQRAQILAELVAVIATEPADARVRLRAVVEAVVAAVADHPMRRRMFLEFQSTDELRRRRTELVDVSAGIMLDQGRELLGDEAVSGIHAELAARTISHGGLELLTEWLRGDLDVERSQLIDFMVAMILTASEITATVRREMTAAGEAAS</sequence>